<feature type="domain" description="GGDEF" evidence="2">
    <location>
        <begin position="112"/>
        <end position="235"/>
    </location>
</feature>
<protein>
    <recommendedName>
        <fullName evidence="1">diguanylate cyclase</fullName>
        <ecNumber evidence="1">2.7.7.65</ecNumber>
    </recommendedName>
</protein>
<sequence>MNIIGLTNDDICDLVDGNVANVFAQCHDLTLTYMDNNEESNKIMSFKFDDNVHYFDVTKFKSVVEDEVYIFTLATDITDSYNEKMLYQKQAKTDPLTGIYNRSVLEDLQLKSDNLLIYMDLDNFKYINDSFGHLAGDKVLCDVANILKKTFRHDDYIVRMGGDEYLIIIDCTEDVDVKEALQEIEIRFKTKFQKNYPQLSFSFGYNRFESNIDTTLDIIDRKMYKNKATKKATPT</sequence>
<dbReference type="CDD" id="cd01949">
    <property type="entry name" value="GGDEF"/>
    <property type="match status" value="1"/>
</dbReference>
<dbReference type="Proteomes" id="UP000281725">
    <property type="component" value="Unassembled WGS sequence"/>
</dbReference>
<dbReference type="Gene3D" id="3.30.70.270">
    <property type="match status" value="1"/>
</dbReference>
<comment type="caution">
    <text evidence="3">The sequence shown here is derived from an EMBL/GenBank/DDBJ whole genome shotgun (WGS) entry which is preliminary data.</text>
</comment>
<dbReference type="PANTHER" id="PTHR45138">
    <property type="entry name" value="REGULATORY COMPONENTS OF SENSORY TRANSDUCTION SYSTEM"/>
    <property type="match status" value="1"/>
</dbReference>
<dbReference type="AlphaFoldDB" id="A0A3A9IQQ9"/>
<dbReference type="GO" id="GO:0052621">
    <property type="term" value="F:diguanylate cyclase activity"/>
    <property type="evidence" value="ECO:0007669"/>
    <property type="project" value="UniProtKB-EC"/>
</dbReference>
<dbReference type="PANTHER" id="PTHR45138:SF6">
    <property type="entry name" value="DIGUANYLATE CYCLASE DGCN"/>
    <property type="match status" value="1"/>
</dbReference>
<gene>
    <name evidence="3" type="ORF">D6R50_02970</name>
</gene>
<reference evidence="3 4" key="1">
    <citation type="submission" date="2018-09" db="EMBL/GenBank/DDBJ databases">
        <title>Genome sequencing of Aeromonas veronii MS-17-88.</title>
        <authorList>
            <person name="Tekedar H.C."/>
            <person name="Arick M.A."/>
            <person name="Hsu C.-Y."/>
            <person name="Thrash A."/>
            <person name="Karsi A."/>
            <person name="Lawrence M.L."/>
            <person name="Abdelhamed H."/>
        </authorList>
    </citation>
    <scope>NUCLEOTIDE SEQUENCE [LARGE SCALE GENOMIC DNA]</scope>
    <source>
        <strain evidence="3 4">MS 17-88</strain>
    </source>
</reference>
<dbReference type="GO" id="GO:0005886">
    <property type="term" value="C:plasma membrane"/>
    <property type="evidence" value="ECO:0007669"/>
    <property type="project" value="TreeGrafter"/>
</dbReference>
<accession>A0A3A9IQQ9</accession>
<evidence type="ECO:0000256" key="1">
    <source>
        <dbReference type="ARBA" id="ARBA00012528"/>
    </source>
</evidence>
<dbReference type="InterPro" id="IPR050469">
    <property type="entry name" value="Diguanylate_Cyclase"/>
</dbReference>
<dbReference type="EMBL" id="RAWX01000001">
    <property type="protein sequence ID" value="RKJ91589.1"/>
    <property type="molecule type" value="Genomic_DNA"/>
</dbReference>
<name>A0A3A9IQQ9_AERVE</name>
<dbReference type="InterPro" id="IPR000160">
    <property type="entry name" value="GGDEF_dom"/>
</dbReference>
<dbReference type="SUPFAM" id="SSF55073">
    <property type="entry name" value="Nucleotide cyclase"/>
    <property type="match status" value="1"/>
</dbReference>
<dbReference type="NCBIfam" id="TIGR00254">
    <property type="entry name" value="GGDEF"/>
    <property type="match status" value="1"/>
</dbReference>
<dbReference type="SMART" id="SM00267">
    <property type="entry name" value="GGDEF"/>
    <property type="match status" value="1"/>
</dbReference>
<evidence type="ECO:0000313" key="4">
    <source>
        <dbReference type="Proteomes" id="UP000281725"/>
    </source>
</evidence>
<dbReference type="GO" id="GO:1902201">
    <property type="term" value="P:negative regulation of bacterial-type flagellum-dependent cell motility"/>
    <property type="evidence" value="ECO:0007669"/>
    <property type="project" value="TreeGrafter"/>
</dbReference>
<proteinExistence type="predicted"/>
<evidence type="ECO:0000259" key="2">
    <source>
        <dbReference type="PROSITE" id="PS50887"/>
    </source>
</evidence>
<dbReference type="GO" id="GO:0043709">
    <property type="term" value="P:cell adhesion involved in single-species biofilm formation"/>
    <property type="evidence" value="ECO:0007669"/>
    <property type="project" value="TreeGrafter"/>
</dbReference>
<evidence type="ECO:0000313" key="3">
    <source>
        <dbReference type="EMBL" id="RKJ91589.1"/>
    </source>
</evidence>
<organism evidence="3 4">
    <name type="scientific">Aeromonas veronii</name>
    <dbReference type="NCBI Taxonomy" id="654"/>
    <lineage>
        <taxon>Bacteria</taxon>
        <taxon>Pseudomonadati</taxon>
        <taxon>Pseudomonadota</taxon>
        <taxon>Gammaproteobacteria</taxon>
        <taxon>Aeromonadales</taxon>
        <taxon>Aeromonadaceae</taxon>
        <taxon>Aeromonas</taxon>
    </lineage>
</organism>
<dbReference type="InterPro" id="IPR029787">
    <property type="entry name" value="Nucleotide_cyclase"/>
</dbReference>
<dbReference type="PROSITE" id="PS50887">
    <property type="entry name" value="GGDEF"/>
    <property type="match status" value="1"/>
</dbReference>
<dbReference type="InterPro" id="IPR043128">
    <property type="entry name" value="Rev_trsase/Diguanyl_cyclase"/>
</dbReference>
<dbReference type="EC" id="2.7.7.65" evidence="1"/>
<dbReference type="Pfam" id="PF00990">
    <property type="entry name" value="GGDEF"/>
    <property type="match status" value="1"/>
</dbReference>